<feature type="compositionally biased region" description="Polar residues" evidence="1">
    <location>
        <begin position="179"/>
        <end position="189"/>
    </location>
</feature>
<organism evidence="2 3">
    <name type="scientific">Torulaspora globosa</name>
    <dbReference type="NCBI Taxonomy" id="48254"/>
    <lineage>
        <taxon>Eukaryota</taxon>
        <taxon>Fungi</taxon>
        <taxon>Dikarya</taxon>
        <taxon>Ascomycota</taxon>
        <taxon>Saccharomycotina</taxon>
        <taxon>Saccharomycetes</taxon>
        <taxon>Saccharomycetales</taxon>
        <taxon>Saccharomycetaceae</taxon>
        <taxon>Torulaspora</taxon>
    </lineage>
</organism>
<evidence type="ECO:0000313" key="3">
    <source>
        <dbReference type="Proteomes" id="UP000510647"/>
    </source>
</evidence>
<dbReference type="EMBL" id="CP059274">
    <property type="protein sequence ID" value="QLQ82654.1"/>
    <property type="molecule type" value="Genomic_DNA"/>
</dbReference>
<sequence length="218" mass="24570">MEKLNSLHSSLPPERSPTDQTIESLNKELSQEFKIAANAVTKLYRVANERNSLLKHHGYLQCVENLLSMLQQEPGLSVEDIHLWCIKQRNEILSYQSAGGNGEQGKSTGTKYNFDFTNAGDTSGDGDATVKVPTFRLSTPPLSVEYSKPEKTMWSVQKQQTWKSVPCNYQEKNDDCETSEQMGSQQLKDTVSPHVKKQKVTSTVVTACRRKAKTDRRE</sequence>
<evidence type="ECO:0000256" key="1">
    <source>
        <dbReference type="SAM" id="MobiDB-lite"/>
    </source>
</evidence>
<dbReference type="Proteomes" id="UP000510647">
    <property type="component" value="Chromosome 8"/>
</dbReference>
<feature type="region of interest" description="Disordered" evidence="1">
    <location>
        <begin position="174"/>
        <end position="198"/>
    </location>
</feature>
<gene>
    <name evidence="2" type="ORF">HG537_0H04170</name>
</gene>
<evidence type="ECO:0000313" key="2">
    <source>
        <dbReference type="EMBL" id="QLQ82654.1"/>
    </source>
</evidence>
<dbReference type="AlphaFoldDB" id="A0A7H9HY33"/>
<name>A0A7H9HY33_9SACH</name>
<dbReference type="OrthoDB" id="21418at2759"/>
<feature type="region of interest" description="Disordered" evidence="1">
    <location>
        <begin position="1"/>
        <end position="21"/>
    </location>
</feature>
<proteinExistence type="predicted"/>
<dbReference type="PANTHER" id="PTHR38645">
    <property type="entry name" value="CHROMOSOME 9, WHOLE GENOME SHOTGUN SEQUENCE"/>
    <property type="match status" value="1"/>
</dbReference>
<accession>A0A7H9HY33</accession>
<protein>
    <submittedName>
        <fullName evidence="2">Uncharacterized protein</fullName>
    </submittedName>
</protein>
<keyword evidence="3" id="KW-1185">Reference proteome</keyword>
<dbReference type="PANTHER" id="PTHR38645:SF1">
    <property type="entry name" value="YALI0F12243P"/>
    <property type="match status" value="1"/>
</dbReference>
<reference evidence="2 3" key="1">
    <citation type="submission" date="2020-06" db="EMBL/GenBank/DDBJ databases">
        <title>The yeast mating-type switching endonuclease HO is a domesticated member of an unorthodox homing genetic element family.</title>
        <authorList>
            <person name="Coughlan A.Y."/>
            <person name="Lombardi L."/>
            <person name="Braun-Galleani S."/>
            <person name="Martos A.R."/>
            <person name="Galeote V."/>
            <person name="Bigey F."/>
            <person name="Dequin S."/>
            <person name="Byrne K.P."/>
            <person name="Wolfe K.H."/>
        </authorList>
    </citation>
    <scope>NUCLEOTIDE SEQUENCE [LARGE SCALE GENOMIC DNA]</scope>
    <source>
        <strain evidence="2 3">CBS2947</strain>
    </source>
</reference>